<dbReference type="Pfam" id="PF13476">
    <property type="entry name" value="AAA_23"/>
    <property type="match status" value="1"/>
</dbReference>
<dbReference type="PANTHER" id="PTHR43581:SF2">
    <property type="entry name" value="EXCINUCLEASE ATPASE SUBUNIT"/>
    <property type="match status" value="1"/>
</dbReference>
<dbReference type="PANTHER" id="PTHR43581">
    <property type="entry name" value="ATP/GTP PHOSPHATASE"/>
    <property type="match status" value="1"/>
</dbReference>
<evidence type="ECO:0000313" key="4">
    <source>
        <dbReference type="Proteomes" id="UP001336015"/>
    </source>
</evidence>
<dbReference type="Proteomes" id="UP001336015">
    <property type="component" value="Unassembled WGS sequence"/>
</dbReference>
<evidence type="ECO:0000259" key="2">
    <source>
        <dbReference type="Pfam" id="PF13476"/>
    </source>
</evidence>
<dbReference type="InterPro" id="IPR027417">
    <property type="entry name" value="P-loop_NTPase"/>
</dbReference>
<dbReference type="InterPro" id="IPR038729">
    <property type="entry name" value="Rad50/SbcC_AAA"/>
</dbReference>
<accession>A0ABU6BLW0</accession>
<protein>
    <submittedName>
        <fullName evidence="3">AAA family ATPase</fullName>
    </submittedName>
</protein>
<proteinExistence type="predicted"/>
<gene>
    <name evidence="3" type="ORF">LLW09_00665</name>
</gene>
<sequence length="469" mass="53535">MDFYIRRVTINDLFESGNNYKIDLFQGCNCIFGGNGTGKTTIINLIVNCLNAEFESIAKTPFSSITIQLAKSGQSRAFKFLTVSRHYELSTLNAGVSYEVEGLEPVVFSLNSRSRNIESYGETVELIKNHIDGLINLTHVPLLRMHDSELFNIRDERDEFLHSALKRRNLSSTQINEIFDPSARVLNSLQRQFMAEANEARKLITGKLEILKSKIIEKVMIDESLVKLSAKAMGRVNKALTTKLEDVDVVAYIKKFQEARISVPEEKIREHFVTWKKLNDGVRDTFKEMEDARQLRESKNTETAKKIYQDAVNAFNTSYFSLIAMANFNDRFLSITEDVEHMQLEKLELTKSFRDYEKEINSYLAPRKIFNITEDGMFKVRSKNRKIELSDLSSGEKHIVTILGKAALSRKDGAVFIADEPELSLHLDWQRMILPSIIKLSPKSQIIVATHSPAINAKGAYEIDLEECR</sequence>
<dbReference type="SUPFAM" id="SSF52540">
    <property type="entry name" value="P-loop containing nucleoside triphosphate hydrolases"/>
    <property type="match status" value="1"/>
</dbReference>
<keyword evidence="4" id="KW-1185">Reference proteome</keyword>
<feature type="domain" description="Rad50/SbcC-type AAA" evidence="2">
    <location>
        <begin position="19"/>
        <end position="228"/>
    </location>
</feature>
<reference evidence="3 4" key="1">
    <citation type="journal article" date="2023" name="Int J Dairy Technol">
        <title>Genome based analysis of Pseudomonas paracarnis RQ057, a strain responsible for blue discoloration spoilage in processed cheese.</title>
        <authorList>
            <person name="Rodrigues Rd.S."/>
            <person name="Machado S.G."/>
            <person name="de Carvalho A.F."/>
            <person name="Nero L.A."/>
        </authorList>
    </citation>
    <scope>NUCLEOTIDE SEQUENCE [LARGE SCALE GENOMIC DNA]</scope>
    <source>
        <strain evidence="3 4">RQ057</strain>
    </source>
</reference>
<dbReference type="InterPro" id="IPR003959">
    <property type="entry name" value="ATPase_AAA_core"/>
</dbReference>
<dbReference type="EMBL" id="JAJGWQ010000001">
    <property type="protein sequence ID" value="MEB3781069.1"/>
    <property type="molecule type" value="Genomic_DNA"/>
</dbReference>
<organism evidence="3 4">
    <name type="scientific">Pseudomonas paracarnis</name>
    <dbReference type="NCBI Taxonomy" id="2750625"/>
    <lineage>
        <taxon>Bacteria</taxon>
        <taxon>Pseudomonadati</taxon>
        <taxon>Pseudomonadota</taxon>
        <taxon>Gammaproteobacteria</taxon>
        <taxon>Pseudomonadales</taxon>
        <taxon>Pseudomonadaceae</taxon>
        <taxon>Pseudomonas</taxon>
    </lineage>
</organism>
<evidence type="ECO:0000259" key="1">
    <source>
        <dbReference type="Pfam" id="PF13304"/>
    </source>
</evidence>
<comment type="caution">
    <text evidence="3">The sequence shown here is derived from an EMBL/GenBank/DDBJ whole genome shotgun (WGS) entry which is preliminary data.</text>
</comment>
<dbReference type="RefSeq" id="WP_220382724.1">
    <property type="nucleotide sequence ID" value="NZ_JAJGWQ010000001.1"/>
</dbReference>
<evidence type="ECO:0000313" key="3">
    <source>
        <dbReference type="EMBL" id="MEB3781069.1"/>
    </source>
</evidence>
<dbReference type="Gene3D" id="3.40.50.300">
    <property type="entry name" value="P-loop containing nucleotide triphosphate hydrolases"/>
    <property type="match status" value="1"/>
</dbReference>
<dbReference type="InterPro" id="IPR051396">
    <property type="entry name" value="Bact_Antivir_Def_Nuclease"/>
</dbReference>
<feature type="domain" description="ATPase AAA-type core" evidence="1">
    <location>
        <begin position="268"/>
        <end position="455"/>
    </location>
</feature>
<dbReference type="Pfam" id="PF13304">
    <property type="entry name" value="AAA_21"/>
    <property type="match status" value="1"/>
</dbReference>
<name>A0ABU6BLW0_9PSED</name>